<dbReference type="EMBL" id="CP025746">
    <property type="protein sequence ID" value="QAA33690.1"/>
    <property type="molecule type" value="Genomic_DNA"/>
</dbReference>
<dbReference type="OrthoDB" id="1911165at2"/>
<sequence length="71" mass="8121">MRKLNNYIKVGMVLNAFSLFFSRFTIIPDFILGVCLGAGISLMLLGIYAEKHDISKLRSYKLALINKVRKR</sequence>
<keyword evidence="1" id="KW-0472">Membrane</keyword>
<evidence type="ECO:0000313" key="2">
    <source>
        <dbReference type="EMBL" id="QAA33690.1"/>
    </source>
</evidence>
<name>A0A3R5QW81_9CLOT</name>
<proteinExistence type="predicted"/>
<accession>A0A3R5QW81</accession>
<organism evidence="2 3">
    <name type="scientific">Clostridium manihotivorum</name>
    <dbReference type="NCBI Taxonomy" id="2320868"/>
    <lineage>
        <taxon>Bacteria</taxon>
        <taxon>Bacillati</taxon>
        <taxon>Bacillota</taxon>
        <taxon>Clostridia</taxon>
        <taxon>Eubacteriales</taxon>
        <taxon>Clostridiaceae</taxon>
        <taxon>Clostridium</taxon>
    </lineage>
</organism>
<gene>
    <name evidence="2" type="ORF">C1I91_19770</name>
</gene>
<dbReference type="RefSeq" id="WP_128214414.1">
    <property type="nucleotide sequence ID" value="NZ_CP025746.1"/>
</dbReference>
<reference evidence="2 3" key="1">
    <citation type="submission" date="2018-01" db="EMBL/GenBank/DDBJ databases">
        <title>Genome Sequencing and Assembly of Anaerobacter polyendosporus strain CT4.</title>
        <authorList>
            <person name="Tachaapaikoon C."/>
            <person name="Sutheeworapong S."/>
            <person name="Jenjaroenpun P."/>
            <person name="Wongsurawat T."/>
            <person name="Nookeaw I."/>
            <person name="Cheawchanlertfa P."/>
            <person name="Kosugi A."/>
            <person name="Cheevadhanarak S."/>
            <person name="Ratanakhanokchai K."/>
        </authorList>
    </citation>
    <scope>NUCLEOTIDE SEQUENCE [LARGE SCALE GENOMIC DNA]</scope>
    <source>
        <strain evidence="2 3">CT4</strain>
    </source>
</reference>
<keyword evidence="3" id="KW-1185">Reference proteome</keyword>
<dbReference type="Proteomes" id="UP000286268">
    <property type="component" value="Chromosome"/>
</dbReference>
<protein>
    <submittedName>
        <fullName evidence="2">Uncharacterized protein</fullName>
    </submittedName>
</protein>
<evidence type="ECO:0000256" key="1">
    <source>
        <dbReference type="SAM" id="Phobius"/>
    </source>
</evidence>
<dbReference type="AlphaFoldDB" id="A0A3R5QW81"/>
<dbReference type="KEGG" id="cmah:C1I91_19770"/>
<feature type="transmembrane region" description="Helical" evidence="1">
    <location>
        <begin position="7"/>
        <end position="24"/>
    </location>
</feature>
<keyword evidence="1" id="KW-1133">Transmembrane helix</keyword>
<keyword evidence="1" id="KW-0812">Transmembrane</keyword>
<feature type="transmembrane region" description="Helical" evidence="1">
    <location>
        <begin position="30"/>
        <end position="49"/>
    </location>
</feature>
<evidence type="ECO:0000313" key="3">
    <source>
        <dbReference type="Proteomes" id="UP000286268"/>
    </source>
</evidence>